<protein>
    <submittedName>
        <fullName evidence="1">Uncharacterized protein</fullName>
    </submittedName>
</protein>
<dbReference type="AlphaFoldDB" id="A0AAQ3N3A8"/>
<sequence>MGKSRGKLVQVLYPKVCNKQLDSWECDFYVMSWIKTIFRAVITDEWNEGSAFGGNLHPCCEKKENAARFASMEDDIRELCGSCCVRKHSWWLVEASSDVGEDYGPGALHDDNKDCRVDDEAVNLDDSWLMHENEDSNGIVTSIVVAMEVARDGCHGSLQDSVAIGFGGLKVEEDGDVAVVKCHLNIIVHTWIVCR</sequence>
<organism evidence="1 2">
    <name type="scientific">Vigna mungo</name>
    <name type="common">Black gram</name>
    <name type="synonym">Phaseolus mungo</name>
    <dbReference type="NCBI Taxonomy" id="3915"/>
    <lineage>
        <taxon>Eukaryota</taxon>
        <taxon>Viridiplantae</taxon>
        <taxon>Streptophyta</taxon>
        <taxon>Embryophyta</taxon>
        <taxon>Tracheophyta</taxon>
        <taxon>Spermatophyta</taxon>
        <taxon>Magnoliopsida</taxon>
        <taxon>eudicotyledons</taxon>
        <taxon>Gunneridae</taxon>
        <taxon>Pentapetalae</taxon>
        <taxon>rosids</taxon>
        <taxon>fabids</taxon>
        <taxon>Fabales</taxon>
        <taxon>Fabaceae</taxon>
        <taxon>Papilionoideae</taxon>
        <taxon>50 kb inversion clade</taxon>
        <taxon>NPAAA clade</taxon>
        <taxon>indigoferoid/millettioid clade</taxon>
        <taxon>Phaseoleae</taxon>
        <taxon>Vigna</taxon>
    </lineage>
</organism>
<keyword evidence="2" id="KW-1185">Reference proteome</keyword>
<gene>
    <name evidence="1" type="ORF">V8G54_023521</name>
</gene>
<proteinExistence type="predicted"/>
<reference evidence="1 2" key="1">
    <citation type="journal article" date="2023" name="Life. Sci Alliance">
        <title>Evolutionary insights into 3D genome organization and epigenetic landscape of Vigna mungo.</title>
        <authorList>
            <person name="Junaid A."/>
            <person name="Singh B."/>
            <person name="Bhatia S."/>
        </authorList>
    </citation>
    <scope>NUCLEOTIDE SEQUENCE [LARGE SCALE GENOMIC DNA]</scope>
    <source>
        <strain evidence="1">Urdbean</strain>
    </source>
</reference>
<evidence type="ECO:0000313" key="1">
    <source>
        <dbReference type="EMBL" id="WVZ02715.1"/>
    </source>
</evidence>
<evidence type="ECO:0000313" key="2">
    <source>
        <dbReference type="Proteomes" id="UP001374535"/>
    </source>
</evidence>
<accession>A0AAQ3N3A8</accession>
<name>A0AAQ3N3A8_VIGMU</name>
<dbReference type="Proteomes" id="UP001374535">
    <property type="component" value="Chromosome 7"/>
</dbReference>
<dbReference type="EMBL" id="CP144694">
    <property type="protein sequence ID" value="WVZ02715.1"/>
    <property type="molecule type" value="Genomic_DNA"/>
</dbReference>